<dbReference type="EMBL" id="MAYW01000272">
    <property type="protein sequence ID" value="ODS30162.1"/>
    <property type="molecule type" value="Genomic_DNA"/>
</dbReference>
<protein>
    <submittedName>
        <fullName evidence="1">Uncharacterized protein</fullName>
    </submittedName>
</protein>
<accession>A0A1E3X3M5</accession>
<gene>
    <name evidence="1" type="ORF">SCARUB_04731</name>
</gene>
<name>A0A1E3X3M5_9BACT</name>
<evidence type="ECO:0000313" key="2">
    <source>
        <dbReference type="Proteomes" id="UP000094056"/>
    </source>
</evidence>
<dbReference type="Proteomes" id="UP000094056">
    <property type="component" value="Unassembled WGS sequence"/>
</dbReference>
<evidence type="ECO:0000313" key="1">
    <source>
        <dbReference type="EMBL" id="ODS30162.1"/>
    </source>
</evidence>
<sequence length="50" mass="5862">MIRPLISCHIWMKKKQAKILELISAEEASKVTEKIRNKIKQKEITKIKEG</sequence>
<proteinExistence type="predicted"/>
<reference evidence="1 2" key="1">
    <citation type="submission" date="2016-07" db="EMBL/GenBank/DDBJ databases">
        <title>Draft genome of Scalindua rubra, obtained from a brine-seawater interface in the Red Sea, sheds light on salt adaptation in anammox bacteria.</title>
        <authorList>
            <person name="Speth D.R."/>
            <person name="Lagkouvardos I."/>
            <person name="Wang Y."/>
            <person name="Qian P.-Y."/>
            <person name="Dutilh B.E."/>
            <person name="Jetten M.S."/>
        </authorList>
    </citation>
    <scope>NUCLEOTIDE SEQUENCE [LARGE SCALE GENOMIC DNA]</scope>
    <source>
        <strain evidence="1">BSI-1</strain>
    </source>
</reference>
<comment type="caution">
    <text evidence="1">The sequence shown here is derived from an EMBL/GenBank/DDBJ whole genome shotgun (WGS) entry which is preliminary data.</text>
</comment>
<organism evidence="1 2">
    <name type="scientific">Candidatus Scalindua rubra</name>
    <dbReference type="NCBI Taxonomy" id="1872076"/>
    <lineage>
        <taxon>Bacteria</taxon>
        <taxon>Pseudomonadati</taxon>
        <taxon>Planctomycetota</taxon>
        <taxon>Candidatus Brocadiia</taxon>
        <taxon>Candidatus Brocadiales</taxon>
        <taxon>Candidatus Scalinduaceae</taxon>
        <taxon>Candidatus Scalindua</taxon>
    </lineage>
</organism>
<dbReference type="AlphaFoldDB" id="A0A1E3X3M5"/>